<proteinExistence type="predicted"/>
<protein>
    <submittedName>
        <fullName evidence="1">Uncharacterized protein</fullName>
    </submittedName>
</protein>
<sequence length="50" mass="5429">MAFHEQADFAGGEPFGVADGLNEAGFLVFGKEFFFLKGNSFIGKRMLGIL</sequence>
<organism evidence="1 2">
    <name type="scientific">Chitinophaga caseinilytica</name>
    <dbReference type="NCBI Taxonomy" id="2267521"/>
    <lineage>
        <taxon>Bacteria</taxon>
        <taxon>Pseudomonadati</taxon>
        <taxon>Bacteroidota</taxon>
        <taxon>Chitinophagia</taxon>
        <taxon>Chitinophagales</taxon>
        <taxon>Chitinophagaceae</taxon>
        <taxon>Chitinophaga</taxon>
    </lineage>
</organism>
<dbReference type="Proteomes" id="UP001449657">
    <property type="component" value="Chromosome"/>
</dbReference>
<evidence type="ECO:0000313" key="1">
    <source>
        <dbReference type="EMBL" id="WZN46719.1"/>
    </source>
</evidence>
<accession>A0ABZ2Z383</accession>
<dbReference type="EMBL" id="CP150096">
    <property type="protein sequence ID" value="WZN46719.1"/>
    <property type="molecule type" value="Genomic_DNA"/>
</dbReference>
<evidence type="ECO:0000313" key="2">
    <source>
        <dbReference type="Proteomes" id="UP001449657"/>
    </source>
</evidence>
<name>A0ABZ2Z383_9BACT</name>
<dbReference type="RefSeq" id="WP_341841404.1">
    <property type="nucleotide sequence ID" value="NZ_CP149792.1"/>
</dbReference>
<gene>
    <name evidence="1" type="ORF">WJU22_00785</name>
</gene>
<keyword evidence="2" id="KW-1185">Reference proteome</keyword>
<reference evidence="1 2" key="1">
    <citation type="submission" date="2024-03" db="EMBL/GenBank/DDBJ databases">
        <title>Chitinophaga caseinilytica sp. nov., a casein hydrolysing bacterium isolated from forest soil.</title>
        <authorList>
            <person name="Lee D.S."/>
            <person name="Han D.M."/>
            <person name="Baek J.H."/>
            <person name="Choi D.G."/>
            <person name="Jeon J.H."/>
            <person name="Jeon C.O."/>
        </authorList>
    </citation>
    <scope>NUCLEOTIDE SEQUENCE [LARGE SCALE GENOMIC DNA]</scope>
    <source>
        <strain evidence="1 2">KACC 19118</strain>
    </source>
</reference>